<keyword evidence="7" id="KW-1185">Reference proteome</keyword>
<dbReference type="EMBL" id="KB308980">
    <property type="protein sequence ID" value="ELT95868.1"/>
    <property type="molecule type" value="Genomic_DNA"/>
</dbReference>
<comment type="similarity">
    <text evidence="1 2">Belongs to the small heat shock protein (HSP20) family.</text>
</comment>
<proteinExistence type="inferred from homology"/>
<evidence type="ECO:0000256" key="2">
    <source>
        <dbReference type="RuleBase" id="RU003616"/>
    </source>
</evidence>
<dbReference type="AlphaFoldDB" id="R7TPS6"/>
<protein>
    <recommendedName>
        <fullName evidence="4">SHSP domain-containing protein</fullName>
    </recommendedName>
</protein>
<dbReference type="HOGENOM" id="CLU_1138950_0_0_1"/>
<dbReference type="Gene3D" id="2.60.40.790">
    <property type="match status" value="1"/>
</dbReference>
<feature type="domain" description="SHSP" evidence="4">
    <location>
        <begin position="116"/>
        <end position="223"/>
    </location>
</feature>
<evidence type="ECO:0000313" key="6">
    <source>
        <dbReference type="EnsemblMetazoa" id="CapteP200065"/>
    </source>
</evidence>
<dbReference type="OrthoDB" id="8946669at2759"/>
<dbReference type="Proteomes" id="UP000014760">
    <property type="component" value="Unassembled WGS sequence"/>
</dbReference>
<dbReference type="PROSITE" id="PS01031">
    <property type="entry name" value="SHSP"/>
    <property type="match status" value="1"/>
</dbReference>
<reference evidence="7" key="1">
    <citation type="submission" date="2012-12" db="EMBL/GenBank/DDBJ databases">
        <authorList>
            <person name="Hellsten U."/>
            <person name="Grimwood J."/>
            <person name="Chapman J.A."/>
            <person name="Shapiro H."/>
            <person name="Aerts A."/>
            <person name="Otillar R.P."/>
            <person name="Terry A.Y."/>
            <person name="Boore J.L."/>
            <person name="Simakov O."/>
            <person name="Marletaz F."/>
            <person name="Cho S.-J."/>
            <person name="Edsinger-Gonzales E."/>
            <person name="Havlak P."/>
            <person name="Kuo D.-H."/>
            <person name="Larsson T."/>
            <person name="Lv J."/>
            <person name="Arendt D."/>
            <person name="Savage R."/>
            <person name="Osoegawa K."/>
            <person name="de Jong P."/>
            <person name="Lindberg D.R."/>
            <person name="Seaver E.C."/>
            <person name="Weisblat D.A."/>
            <person name="Putnam N.H."/>
            <person name="Grigoriev I.V."/>
            <person name="Rokhsar D.S."/>
        </authorList>
    </citation>
    <scope>NUCLEOTIDE SEQUENCE</scope>
    <source>
        <strain evidence="7">I ESC-2004</strain>
    </source>
</reference>
<evidence type="ECO:0000313" key="5">
    <source>
        <dbReference type="EMBL" id="ELT95868.1"/>
    </source>
</evidence>
<accession>R7TPS6</accession>
<dbReference type="SUPFAM" id="SSF49764">
    <property type="entry name" value="HSP20-like chaperones"/>
    <property type="match status" value="1"/>
</dbReference>
<evidence type="ECO:0000313" key="7">
    <source>
        <dbReference type="Proteomes" id="UP000014760"/>
    </source>
</evidence>
<organism evidence="5">
    <name type="scientific">Capitella teleta</name>
    <name type="common">Polychaete worm</name>
    <dbReference type="NCBI Taxonomy" id="283909"/>
    <lineage>
        <taxon>Eukaryota</taxon>
        <taxon>Metazoa</taxon>
        <taxon>Spiralia</taxon>
        <taxon>Lophotrochozoa</taxon>
        <taxon>Annelida</taxon>
        <taxon>Polychaeta</taxon>
        <taxon>Sedentaria</taxon>
        <taxon>Scolecida</taxon>
        <taxon>Capitellidae</taxon>
        <taxon>Capitella</taxon>
    </lineage>
</organism>
<feature type="compositionally biased region" description="Basic and acidic residues" evidence="3">
    <location>
        <begin position="107"/>
        <end position="119"/>
    </location>
</feature>
<name>R7TPS6_CAPTE</name>
<sequence length="244" mass="28132">MMRRKVQQPPSSRTMSTAGSTRSSFQDSIKHRSMSMSLMAKSSFTSSHNEETAVDSDLMEANWSIALPEDIRKRTLRWARMGPMRLCLFSLRKKKEQEVTGVEEDSDNKNVENQKDKADADKPQFEMEWVKVDGSEFATEVGVRSFQSEDLSVSRKKNAVIVNAKRREEDGKRSLRKTIFLPEDVRVESIRCSLSGDLLKITTQRSLTYSSRCRRCTCIADVTYCFYQYRCQFEMSEFGFIISC</sequence>
<dbReference type="EMBL" id="AMQN01011612">
    <property type="status" value="NOT_ANNOTATED_CDS"/>
    <property type="molecule type" value="Genomic_DNA"/>
</dbReference>
<dbReference type="CDD" id="cd06526">
    <property type="entry name" value="metazoan_ACD"/>
    <property type="match status" value="1"/>
</dbReference>
<gene>
    <name evidence="5" type="ORF">CAPTEDRAFT_200065</name>
</gene>
<dbReference type="EnsemblMetazoa" id="CapteT200065">
    <property type="protein sequence ID" value="CapteP200065"/>
    <property type="gene ID" value="CapteG200065"/>
</dbReference>
<feature type="compositionally biased region" description="Polar residues" evidence="3">
    <location>
        <begin position="8"/>
        <end position="27"/>
    </location>
</feature>
<reference evidence="6" key="3">
    <citation type="submission" date="2015-06" db="UniProtKB">
        <authorList>
            <consortium name="EnsemblMetazoa"/>
        </authorList>
    </citation>
    <scope>IDENTIFICATION</scope>
</reference>
<evidence type="ECO:0000259" key="4">
    <source>
        <dbReference type="PROSITE" id="PS01031"/>
    </source>
</evidence>
<feature type="region of interest" description="Disordered" evidence="3">
    <location>
        <begin position="98"/>
        <end position="119"/>
    </location>
</feature>
<dbReference type="Pfam" id="PF00011">
    <property type="entry name" value="HSP20"/>
    <property type="match status" value="1"/>
</dbReference>
<evidence type="ECO:0000256" key="1">
    <source>
        <dbReference type="PROSITE-ProRule" id="PRU00285"/>
    </source>
</evidence>
<evidence type="ECO:0000256" key="3">
    <source>
        <dbReference type="SAM" id="MobiDB-lite"/>
    </source>
</evidence>
<dbReference type="InterPro" id="IPR008978">
    <property type="entry name" value="HSP20-like_chaperone"/>
</dbReference>
<feature type="region of interest" description="Disordered" evidence="3">
    <location>
        <begin position="1"/>
        <end position="27"/>
    </location>
</feature>
<reference evidence="5 7" key="2">
    <citation type="journal article" date="2013" name="Nature">
        <title>Insights into bilaterian evolution from three spiralian genomes.</title>
        <authorList>
            <person name="Simakov O."/>
            <person name="Marletaz F."/>
            <person name="Cho S.J."/>
            <person name="Edsinger-Gonzales E."/>
            <person name="Havlak P."/>
            <person name="Hellsten U."/>
            <person name="Kuo D.H."/>
            <person name="Larsson T."/>
            <person name="Lv J."/>
            <person name="Arendt D."/>
            <person name="Savage R."/>
            <person name="Osoegawa K."/>
            <person name="de Jong P."/>
            <person name="Grimwood J."/>
            <person name="Chapman J.A."/>
            <person name="Shapiro H."/>
            <person name="Aerts A."/>
            <person name="Otillar R.P."/>
            <person name="Terry A.Y."/>
            <person name="Boore J.L."/>
            <person name="Grigoriev I.V."/>
            <person name="Lindberg D.R."/>
            <person name="Seaver E.C."/>
            <person name="Weisblat D.A."/>
            <person name="Putnam N.H."/>
            <person name="Rokhsar D.S."/>
        </authorList>
    </citation>
    <scope>NUCLEOTIDE SEQUENCE</scope>
    <source>
        <strain evidence="5 7">I ESC-2004</strain>
    </source>
</reference>
<dbReference type="InterPro" id="IPR002068">
    <property type="entry name" value="A-crystallin/Hsp20_dom"/>
</dbReference>